<dbReference type="PANTHER" id="PTHR14060:SF4">
    <property type="entry name" value="T-CELL LEUKEMIA_LYMPHOMA PROTEIN 1A"/>
    <property type="match status" value="1"/>
</dbReference>
<reference evidence="2 3" key="1">
    <citation type="journal article" date="2013" name="Nat. Commun.">
        <title>Genome analysis reveals insights into physiology and longevity of the Brandt's bat Myotis brandtii.</title>
        <authorList>
            <person name="Seim I."/>
            <person name="Fang X."/>
            <person name="Xiong Z."/>
            <person name="Lobanov A.V."/>
            <person name="Huang Z."/>
            <person name="Ma S."/>
            <person name="Feng Y."/>
            <person name="Turanov A.A."/>
            <person name="Zhu Y."/>
            <person name="Lenz T.L."/>
            <person name="Gerashchenko M.V."/>
            <person name="Fan D."/>
            <person name="Hee Yim S."/>
            <person name="Yao X."/>
            <person name="Jordan D."/>
            <person name="Xiong Y."/>
            <person name="Ma Y."/>
            <person name="Lyapunov A.N."/>
            <person name="Chen G."/>
            <person name="Kulakova O.I."/>
            <person name="Sun Y."/>
            <person name="Lee S.G."/>
            <person name="Bronson R.T."/>
            <person name="Moskalev A.A."/>
            <person name="Sunyaev S.R."/>
            <person name="Zhang G."/>
            <person name="Krogh A."/>
            <person name="Wang J."/>
            <person name="Gladyshev V.N."/>
        </authorList>
    </citation>
    <scope>NUCLEOTIDE SEQUENCE [LARGE SCALE GENOMIC DNA]</scope>
</reference>
<organism evidence="2 3">
    <name type="scientific">Myotis brandtii</name>
    <name type="common">Brandt's bat</name>
    <dbReference type="NCBI Taxonomy" id="109478"/>
    <lineage>
        <taxon>Eukaryota</taxon>
        <taxon>Metazoa</taxon>
        <taxon>Chordata</taxon>
        <taxon>Craniata</taxon>
        <taxon>Vertebrata</taxon>
        <taxon>Euteleostomi</taxon>
        <taxon>Mammalia</taxon>
        <taxon>Eutheria</taxon>
        <taxon>Laurasiatheria</taxon>
        <taxon>Chiroptera</taxon>
        <taxon>Yangochiroptera</taxon>
        <taxon>Vespertilionidae</taxon>
        <taxon>Myotis</taxon>
    </lineage>
</organism>
<dbReference type="Proteomes" id="UP000052978">
    <property type="component" value="Unassembled WGS sequence"/>
</dbReference>
<dbReference type="SUPFAM" id="SSF50904">
    <property type="entry name" value="Oncogene products"/>
    <property type="match status" value="1"/>
</dbReference>
<keyword evidence="3" id="KW-1185">Reference proteome</keyword>
<dbReference type="Gene3D" id="2.40.15.10">
    <property type="entry name" value="TCL1/MTCP1"/>
    <property type="match status" value="1"/>
</dbReference>
<dbReference type="EMBL" id="KE164138">
    <property type="protein sequence ID" value="EPQ15379.1"/>
    <property type="molecule type" value="Genomic_DNA"/>
</dbReference>
<dbReference type="OrthoDB" id="9402543at2759"/>
<accession>S7NDI7</accession>
<dbReference type="GO" id="GO:0043539">
    <property type="term" value="F:protein serine/threonine kinase activator activity"/>
    <property type="evidence" value="ECO:0007669"/>
    <property type="project" value="InterPro"/>
</dbReference>
<comment type="similarity">
    <text evidence="1">Belongs to the TCL1 family.</text>
</comment>
<dbReference type="InterPro" id="IPR036672">
    <property type="entry name" value="TCL1_MTCP1_sf"/>
</dbReference>
<dbReference type="AlphaFoldDB" id="S7NDI7"/>
<dbReference type="InterPro" id="IPR004832">
    <property type="entry name" value="TCL1_MTCP1"/>
</dbReference>
<proteinExistence type="inferred from homology"/>
<evidence type="ECO:0000313" key="2">
    <source>
        <dbReference type="EMBL" id="EPQ15379.1"/>
    </source>
</evidence>
<evidence type="ECO:0000256" key="1">
    <source>
        <dbReference type="ARBA" id="ARBA00006399"/>
    </source>
</evidence>
<gene>
    <name evidence="2" type="ORF">D623_10000971</name>
</gene>
<name>S7NDI7_MYOBR</name>
<dbReference type="PANTHER" id="PTHR14060">
    <property type="entry name" value="PROTEIN P13 MTCP-1"/>
    <property type="match status" value="1"/>
</dbReference>
<dbReference type="Pfam" id="PF01840">
    <property type="entry name" value="TCL1_MTCP1"/>
    <property type="match status" value="1"/>
</dbReference>
<protein>
    <submittedName>
        <fullName evidence="2">Protein p13 MTCP-1</fullName>
    </submittedName>
</protein>
<dbReference type="KEGG" id="myb:102246176"/>
<sequence length="112" mass="13145">MSELRSKVHLTSHPICLRILGPWVYEDENDCTWLYLIIEKEDVLKVLLHQVDIPIEDIALTPSTMTSHTMPLMWTFHPGSQYVDPIGRFWRIVHHIKVHGVEEMILELMKDS</sequence>
<evidence type="ECO:0000313" key="3">
    <source>
        <dbReference type="Proteomes" id="UP000052978"/>
    </source>
</evidence>